<protein>
    <submittedName>
        <fullName evidence="1">Uncharacterized protein</fullName>
    </submittedName>
</protein>
<comment type="caution">
    <text evidence="1">The sequence shown here is derived from an EMBL/GenBank/DDBJ whole genome shotgun (WGS) entry which is preliminary data.</text>
</comment>
<sequence length="73" mass="7598">MLPLLSLHALAAQRGDGLRPELLALLERHRASETGLTVPIEAPEVAPPDDVVDGVADDPATAISPWCYADAGA</sequence>
<accession>A0A370N1Z9</accession>
<evidence type="ECO:0000313" key="2">
    <source>
        <dbReference type="Proteomes" id="UP000254875"/>
    </source>
</evidence>
<dbReference type="AlphaFoldDB" id="A0A370N1Z9"/>
<dbReference type="Proteomes" id="UP000254875">
    <property type="component" value="Unassembled WGS sequence"/>
</dbReference>
<keyword evidence="2" id="KW-1185">Reference proteome</keyword>
<evidence type="ECO:0000313" key="1">
    <source>
        <dbReference type="EMBL" id="RDJ99645.1"/>
    </source>
</evidence>
<organism evidence="1 2">
    <name type="scientific">Paraburkholderia lacunae</name>
    <dbReference type="NCBI Taxonomy" id="2211104"/>
    <lineage>
        <taxon>Bacteria</taxon>
        <taxon>Pseudomonadati</taxon>
        <taxon>Pseudomonadota</taxon>
        <taxon>Betaproteobacteria</taxon>
        <taxon>Burkholderiales</taxon>
        <taxon>Burkholderiaceae</taxon>
        <taxon>Paraburkholderia</taxon>
    </lineage>
</organism>
<reference evidence="2" key="1">
    <citation type="submission" date="2018-05" db="EMBL/GenBank/DDBJ databases">
        <authorList>
            <person name="Feng T."/>
        </authorList>
    </citation>
    <scope>NUCLEOTIDE SEQUENCE [LARGE SCALE GENOMIC DNA]</scope>
    <source>
        <strain evidence="2">S27</strain>
    </source>
</reference>
<dbReference type="RefSeq" id="WP_115105578.1">
    <property type="nucleotide sequence ID" value="NZ_QHKS01000021.1"/>
</dbReference>
<gene>
    <name evidence="1" type="ORF">DLM46_27420</name>
</gene>
<dbReference type="EMBL" id="QHKS01000021">
    <property type="protein sequence ID" value="RDJ99645.1"/>
    <property type="molecule type" value="Genomic_DNA"/>
</dbReference>
<proteinExistence type="predicted"/>
<name>A0A370N1Z9_9BURK</name>
<dbReference type="OrthoDB" id="9103911at2"/>